<dbReference type="InterPro" id="IPR014303">
    <property type="entry name" value="RNA_pol_sigma-70_ECF"/>
</dbReference>
<dbReference type="InterPro" id="IPR052704">
    <property type="entry name" value="ECF_Sigma-70_Domain"/>
</dbReference>
<evidence type="ECO:0000259" key="2">
    <source>
        <dbReference type="Pfam" id="PF04542"/>
    </source>
</evidence>
<dbReference type="SUPFAM" id="SSF88659">
    <property type="entry name" value="Sigma3 and sigma4 domains of RNA polymerase sigma factors"/>
    <property type="match status" value="1"/>
</dbReference>
<dbReference type="NCBIfam" id="NF007214">
    <property type="entry name" value="PRK09636.1"/>
    <property type="match status" value="1"/>
</dbReference>
<evidence type="ECO:0000313" key="4">
    <source>
        <dbReference type="EMBL" id="CAA9539275.1"/>
    </source>
</evidence>
<dbReference type="SUPFAM" id="SSF88946">
    <property type="entry name" value="Sigma2 domain of RNA polymerase sigma factors"/>
    <property type="match status" value="1"/>
</dbReference>
<dbReference type="Gene3D" id="3.10.450.50">
    <property type="match status" value="1"/>
</dbReference>
<protein>
    <submittedName>
        <fullName evidence="4">RNA polymerase ECF-type sigma factor</fullName>
    </submittedName>
</protein>
<dbReference type="EMBL" id="CADCWF010000033">
    <property type="protein sequence ID" value="CAA9539275.1"/>
    <property type="molecule type" value="Genomic_DNA"/>
</dbReference>
<proteinExistence type="predicted"/>
<dbReference type="PANTHER" id="PTHR30173:SF36">
    <property type="entry name" value="ECF RNA POLYMERASE SIGMA FACTOR SIGJ"/>
    <property type="match status" value="1"/>
</dbReference>
<dbReference type="InterPro" id="IPR036388">
    <property type="entry name" value="WH-like_DNA-bd_sf"/>
</dbReference>
<dbReference type="GO" id="GO:0016987">
    <property type="term" value="F:sigma factor activity"/>
    <property type="evidence" value="ECO:0007669"/>
    <property type="project" value="InterPro"/>
</dbReference>
<dbReference type="Pfam" id="PF08281">
    <property type="entry name" value="Sigma70_r4_2"/>
    <property type="match status" value="1"/>
</dbReference>
<evidence type="ECO:0000256" key="1">
    <source>
        <dbReference type="ARBA" id="ARBA00011344"/>
    </source>
</evidence>
<dbReference type="PANTHER" id="PTHR30173">
    <property type="entry name" value="SIGMA 19 FACTOR"/>
    <property type="match status" value="1"/>
</dbReference>
<organism evidence="4">
    <name type="scientific">uncultured Thermomicrobiales bacterium</name>
    <dbReference type="NCBI Taxonomy" id="1645740"/>
    <lineage>
        <taxon>Bacteria</taxon>
        <taxon>Pseudomonadati</taxon>
        <taxon>Thermomicrobiota</taxon>
        <taxon>Thermomicrobia</taxon>
        <taxon>Thermomicrobiales</taxon>
        <taxon>environmental samples</taxon>
    </lineage>
</organism>
<feature type="domain" description="RNA polymerase sigma-70 region 2" evidence="2">
    <location>
        <begin position="11"/>
        <end position="74"/>
    </location>
</feature>
<dbReference type="SUPFAM" id="SSF54427">
    <property type="entry name" value="NTF2-like"/>
    <property type="match status" value="1"/>
</dbReference>
<dbReference type="AlphaFoldDB" id="A0A6J4U502"/>
<dbReference type="Gene3D" id="1.10.1740.10">
    <property type="match status" value="1"/>
</dbReference>
<dbReference type="Pfam" id="PF04542">
    <property type="entry name" value="Sigma70_r2"/>
    <property type="match status" value="1"/>
</dbReference>
<dbReference type="GO" id="GO:0006352">
    <property type="term" value="P:DNA-templated transcription initiation"/>
    <property type="evidence" value="ECO:0007669"/>
    <property type="project" value="InterPro"/>
</dbReference>
<dbReference type="NCBIfam" id="TIGR02937">
    <property type="entry name" value="sigma70-ECF"/>
    <property type="match status" value="1"/>
</dbReference>
<dbReference type="InterPro" id="IPR013324">
    <property type="entry name" value="RNA_pol_sigma_r3/r4-like"/>
</dbReference>
<accession>A0A6J4U502</accession>
<dbReference type="InterPro" id="IPR007627">
    <property type="entry name" value="RNA_pol_sigma70_r2"/>
</dbReference>
<dbReference type="InterPro" id="IPR032710">
    <property type="entry name" value="NTF2-like_dom_sf"/>
</dbReference>
<evidence type="ECO:0000259" key="3">
    <source>
        <dbReference type="Pfam" id="PF08281"/>
    </source>
</evidence>
<feature type="domain" description="RNA polymerase sigma factor 70 region 4 type 2" evidence="3">
    <location>
        <begin position="107"/>
        <end position="158"/>
    </location>
</feature>
<name>A0A6J4U502_9BACT</name>
<dbReference type="InterPro" id="IPR013325">
    <property type="entry name" value="RNA_pol_sigma_r2"/>
</dbReference>
<dbReference type="NCBIfam" id="TIGR02957">
    <property type="entry name" value="SigX4"/>
    <property type="match status" value="1"/>
</dbReference>
<dbReference type="InterPro" id="IPR014284">
    <property type="entry name" value="RNA_pol_sigma-70_dom"/>
</dbReference>
<dbReference type="GO" id="GO:0003677">
    <property type="term" value="F:DNA binding"/>
    <property type="evidence" value="ECO:0007669"/>
    <property type="project" value="InterPro"/>
</dbReference>
<dbReference type="Gene3D" id="1.10.10.10">
    <property type="entry name" value="Winged helix-like DNA-binding domain superfamily/Winged helix DNA-binding domain"/>
    <property type="match status" value="1"/>
</dbReference>
<comment type="subunit">
    <text evidence="1">Interacts transiently with the RNA polymerase catalytic core formed by RpoA, RpoB, RpoC and RpoZ (2 alpha, 1 beta, 1 beta' and 1 omega subunit) to form the RNA polymerase holoenzyme that can initiate transcription.</text>
</comment>
<sequence length="302" mass="33184">MTDQAARVEVFEGHRPLLLSVAYRMLGSLVEAEDVVQEAWLRWDRTDQDAIEDARAYLVRVTTRLAIDRLRRLKARREAYVGPWLPEPILTEGDAVTAVELAESVSLALLVVLEALSPLERAVFVLREAFDCSYAEIGEIVGRDEAAVRQLGHRAREHVRQRRPRFDADQATRRRVTEQFLAACNTGDVAGLMAILAPGVTLHSDSGGRVRAPRRPIVGADRVARFFLSIWKTPYSEWAGVAEGPDLDLQVAQVNDGPAILGTAGGRPVGVLTFDVADGVVQALRFVANPDKLSGLMRDATA</sequence>
<gene>
    <name evidence="4" type="ORF">AVDCRST_MAG59-664</name>
</gene>
<reference evidence="4" key="1">
    <citation type="submission" date="2020-02" db="EMBL/GenBank/DDBJ databases">
        <authorList>
            <person name="Meier V. D."/>
        </authorList>
    </citation>
    <scope>NUCLEOTIDE SEQUENCE</scope>
    <source>
        <strain evidence="4">AVDCRST_MAG59</strain>
    </source>
</reference>
<dbReference type="InterPro" id="IPR013249">
    <property type="entry name" value="RNA_pol_sigma70_r4_t2"/>
</dbReference>